<dbReference type="InParanoid" id="B7G327"/>
<dbReference type="HOGENOM" id="CLU_551511_0_0_1"/>
<evidence type="ECO:0000256" key="1">
    <source>
        <dbReference type="ARBA" id="ARBA00022603"/>
    </source>
</evidence>
<dbReference type="PRINTS" id="PR00105">
    <property type="entry name" value="C5METTRFRASE"/>
</dbReference>
<evidence type="ECO:0000256" key="4">
    <source>
        <dbReference type="PROSITE-ProRule" id="PRU01016"/>
    </source>
</evidence>
<dbReference type="NCBIfam" id="TIGR00675">
    <property type="entry name" value="dcm"/>
    <property type="match status" value="1"/>
</dbReference>
<dbReference type="Proteomes" id="UP000000759">
    <property type="component" value="Chromosome 13"/>
</dbReference>
<comment type="similarity">
    <text evidence="4 5">Belongs to the class I-like SAM-binding methyltransferase superfamily. C5-methyltransferase family.</text>
</comment>
<comment type="catalytic activity">
    <reaction evidence="6">
        <text>a 2'-deoxycytidine in DNA + S-adenosyl-L-methionine = a 5-methyl-2'-deoxycytidine in DNA + S-adenosyl-L-homocysteine + H(+)</text>
        <dbReference type="Rhea" id="RHEA:13681"/>
        <dbReference type="Rhea" id="RHEA-COMP:11369"/>
        <dbReference type="Rhea" id="RHEA-COMP:11370"/>
        <dbReference type="ChEBI" id="CHEBI:15378"/>
        <dbReference type="ChEBI" id="CHEBI:57856"/>
        <dbReference type="ChEBI" id="CHEBI:59789"/>
        <dbReference type="ChEBI" id="CHEBI:85452"/>
        <dbReference type="ChEBI" id="CHEBI:85454"/>
        <dbReference type="EC" id="2.1.1.37"/>
    </reaction>
</comment>
<gene>
    <name evidence="7" type="ORF">PHATRDRAFT_47357</name>
</gene>
<dbReference type="InterPro" id="IPR031303">
    <property type="entry name" value="C5_meth_CS"/>
</dbReference>
<keyword evidence="8" id="KW-1185">Reference proteome</keyword>
<sequence length="495" mass="54956">MAANVGGSLAETTSYVRREPVLLVPPQLAKSSYAVLIRCRCVARLWHLAGRHGSRTHRYGDFIAIPILSEEVVSKASLLDRELCSLLRTQGVSIVEKDFQPSNRIHIPPPFDARIHPERAPPARVGTGAEITQVPSRRAAFSYAELFAGIGGFGVALESLGGECVFCSEIDEVCRTVYALNFSTKNQHGDIYEVRDRDFPSQLDLLVGGFPCQPFSSLSEQPGLHCPKGNLFLQIVRVLKLSKPKAFLLENVPGLVRMKDSLNVIANALSDAGYDVTTEVCDARGLVATSRKRLFFVGLRRQQGIENAPFEFPFIPDLGFRGVDVLEYCDITNDTILRINDDQMDRLSREKYWKPAHLAWPNTVCQTLVSHYGNSVSRGKSQLVPCATGNPRRFSARECARIMGFPDRFILPKRRENQGEMAHLKEQYRMFGNAVCPPLIAAIAGAVLARCNKMTGYSDHSCWVDRGRFAAVKLANEATLRQDGITEESSEADRL</sequence>
<dbReference type="OrthoDB" id="41255at2759"/>
<dbReference type="Pfam" id="PF00145">
    <property type="entry name" value="DNA_methylase"/>
    <property type="match status" value="1"/>
</dbReference>
<dbReference type="OMA" id="LEYCDIT"/>
<dbReference type="PROSITE" id="PS00094">
    <property type="entry name" value="C5_MTASE_1"/>
    <property type="match status" value="1"/>
</dbReference>
<dbReference type="InterPro" id="IPR029063">
    <property type="entry name" value="SAM-dependent_MTases_sf"/>
</dbReference>
<dbReference type="CDD" id="cd00315">
    <property type="entry name" value="Cyt_C5_DNA_methylase"/>
    <property type="match status" value="1"/>
</dbReference>
<name>B7G327_PHATC</name>
<evidence type="ECO:0000256" key="6">
    <source>
        <dbReference type="RuleBase" id="RU000417"/>
    </source>
</evidence>
<dbReference type="EMBL" id="CM000615">
    <property type="protein sequence ID" value="EEC46758.1"/>
    <property type="molecule type" value="Genomic_DNA"/>
</dbReference>
<evidence type="ECO:0000313" key="8">
    <source>
        <dbReference type="Proteomes" id="UP000000759"/>
    </source>
</evidence>
<dbReference type="KEGG" id="pti:PHATRDRAFT_47357"/>
<keyword evidence="2 4" id="KW-0808">Transferase</keyword>
<feature type="active site" evidence="4">
    <location>
        <position position="212"/>
    </location>
</feature>
<dbReference type="GO" id="GO:0032259">
    <property type="term" value="P:methylation"/>
    <property type="evidence" value="ECO:0007669"/>
    <property type="project" value="UniProtKB-KW"/>
</dbReference>
<dbReference type="RefSeq" id="XP_002181544.1">
    <property type="nucleotide sequence ID" value="XM_002181508.1"/>
</dbReference>
<protein>
    <recommendedName>
        <fullName evidence="6">Cytosine-specific methyltransferase</fullName>
        <ecNumber evidence="6">2.1.1.37</ecNumber>
    </recommendedName>
</protein>
<dbReference type="PROSITE" id="PS00095">
    <property type="entry name" value="C5_MTASE_2"/>
    <property type="match status" value="1"/>
</dbReference>
<dbReference type="STRING" id="556484.B7G327"/>
<dbReference type="PROSITE" id="PS51679">
    <property type="entry name" value="SAM_MT_C5"/>
    <property type="match status" value="1"/>
</dbReference>
<dbReference type="InterPro" id="IPR018117">
    <property type="entry name" value="C5_DNA_meth_AS"/>
</dbReference>
<dbReference type="InterPro" id="IPR050750">
    <property type="entry name" value="C5-MTase"/>
</dbReference>
<dbReference type="SUPFAM" id="SSF53335">
    <property type="entry name" value="S-adenosyl-L-methionine-dependent methyltransferases"/>
    <property type="match status" value="1"/>
</dbReference>
<dbReference type="Gene3D" id="3.90.120.10">
    <property type="entry name" value="DNA Methylase, subunit A, domain 2"/>
    <property type="match status" value="1"/>
</dbReference>
<organism evidence="7 8">
    <name type="scientific">Phaeodactylum tricornutum (strain CCAP 1055/1)</name>
    <dbReference type="NCBI Taxonomy" id="556484"/>
    <lineage>
        <taxon>Eukaryota</taxon>
        <taxon>Sar</taxon>
        <taxon>Stramenopiles</taxon>
        <taxon>Ochrophyta</taxon>
        <taxon>Bacillariophyta</taxon>
        <taxon>Bacillariophyceae</taxon>
        <taxon>Bacillariophycidae</taxon>
        <taxon>Naviculales</taxon>
        <taxon>Phaeodactylaceae</taxon>
        <taxon>Phaeodactylum</taxon>
    </lineage>
</organism>
<dbReference type="Gene3D" id="3.40.50.150">
    <property type="entry name" value="Vaccinia Virus protein VP39"/>
    <property type="match status" value="1"/>
</dbReference>
<dbReference type="PANTHER" id="PTHR46098">
    <property type="entry name" value="TRNA (CYTOSINE(38)-C(5))-METHYLTRANSFERASE"/>
    <property type="match status" value="1"/>
</dbReference>
<dbReference type="InterPro" id="IPR001525">
    <property type="entry name" value="C5_MeTfrase"/>
</dbReference>
<reference evidence="7 8" key="1">
    <citation type="journal article" date="2008" name="Nature">
        <title>The Phaeodactylum genome reveals the evolutionary history of diatom genomes.</title>
        <authorList>
            <person name="Bowler C."/>
            <person name="Allen A.E."/>
            <person name="Badger J.H."/>
            <person name="Grimwood J."/>
            <person name="Jabbari K."/>
            <person name="Kuo A."/>
            <person name="Maheswari U."/>
            <person name="Martens C."/>
            <person name="Maumus F."/>
            <person name="Otillar R.P."/>
            <person name="Rayko E."/>
            <person name="Salamov A."/>
            <person name="Vandepoele K."/>
            <person name="Beszteri B."/>
            <person name="Gruber A."/>
            <person name="Heijde M."/>
            <person name="Katinka M."/>
            <person name="Mock T."/>
            <person name="Valentin K."/>
            <person name="Verret F."/>
            <person name="Berges J.A."/>
            <person name="Brownlee C."/>
            <person name="Cadoret J.P."/>
            <person name="Chiovitti A."/>
            <person name="Choi C.J."/>
            <person name="Coesel S."/>
            <person name="De Martino A."/>
            <person name="Detter J.C."/>
            <person name="Durkin C."/>
            <person name="Falciatore A."/>
            <person name="Fournet J."/>
            <person name="Haruta M."/>
            <person name="Huysman M.J."/>
            <person name="Jenkins B.D."/>
            <person name="Jiroutova K."/>
            <person name="Jorgensen R.E."/>
            <person name="Joubert Y."/>
            <person name="Kaplan A."/>
            <person name="Kroger N."/>
            <person name="Kroth P.G."/>
            <person name="La Roche J."/>
            <person name="Lindquist E."/>
            <person name="Lommer M."/>
            <person name="Martin-Jezequel V."/>
            <person name="Lopez P.J."/>
            <person name="Lucas S."/>
            <person name="Mangogna M."/>
            <person name="McGinnis K."/>
            <person name="Medlin L.K."/>
            <person name="Montsant A."/>
            <person name="Oudot-Le Secq M.P."/>
            <person name="Napoli C."/>
            <person name="Obornik M."/>
            <person name="Parker M.S."/>
            <person name="Petit J.L."/>
            <person name="Porcel B.M."/>
            <person name="Poulsen N."/>
            <person name="Robison M."/>
            <person name="Rychlewski L."/>
            <person name="Rynearson T.A."/>
            <person name="Schmutz J."/>
            <person name="Shapiro H."/>
            <person name="Siaut M."/>
            <person name="Stanley M."/>
            <person name="Sussman M.R."/>
            <person name="Taylor A.R."/>
            <person name="Vardi A."/>
            <person name="von Dassow P."/>
            <person name="Vyverman W."/>
            <person name="Willis A."/>
            <person name="Wyrwicz L.S."/>
            <person name="Rokhsar D.S."/>
            <person name="Weissenbach J."/>
            <person name="Armbrust E.V."/>
            <person name="Green B.R."/>
            <person name="Van de Peer Y."/>
            <person name="Grigoriev I.V."/>
        </authorList>
    </citation>
    <scope>NUCLEOTIDE SEQUENCE [LARGE SCALE GENOMIC DNA]</scope>
    <source>
        <strain evidence="7 8">CCAP 1055/1</strain>
    </source>
</reference>
<dbReference type="PaxDb" id="2850-Phatr47357"/>
<keyword evidence="3 4" id="KW-0949">S-adenosyl-L-methionine</keyword>
<dbReference type="GO" id="GO:0003886">
    <property type="term" value="F:DNA (cytosine-5-)-methyltransferase activity"/>
    <property type="evidence" value="ECO:0007669"/>
    <property type="project" value="UniProtKB-EC"/>
</dbReference>
<dbReference type="GeneID" id="7202409"/>
<dbReference type="EC" id="2.1.1.37" evidence="6"/>
<dbReference type="eggNOG" id="KOG0919">
    <property type="taxonomic scope" value="Eukaryota"/>
</dbReference>
<accession>B7G327</accession>
<reference evidence="8" key="2">
    <citation type="submission" date="2008-08" db="EMBL/GenBank/DDBJ databases">
        <authorList>
            <consortium name="Diatom Consortium"/>
            <person name="Grigoriev I."/>
            <person name="Grimwood J."/>
            <person name="Kuo A."/>
            <person name="Otillar R.P."/>
            <person name="Salamov A."/>
            <person name="Detter J.C."/>
            <person name="Lindquist E."/>
            <person name="Shapiro H."/>
            <person name="Lucas S."/>
            <person name="Glavina del Rio T."/>
            <person name="Pitluck S."/>
            <person name="Rokhsar D."/>
            <person name="Bowler C."/>
        </authorList>
    </citation>
    <scope>GENOME REANNOTATION</scope>
    <source>
        <strain evidence="8">CCAP 1055/1</strain>
    </source>
</reference>
<evidence type="ECO:0000313" key="7">
    <source>
        <dbReference type="EMBL" id="EEC46758.1"/>
    </source>
</evidence>
<dbReference type="PANTHER" id="PTHR46098:SF1">
    <property type="entry name" value="TRNA (CYTOSINE(38)-C(5))-METHYLTRANSFERASE"/>
    <property type="match status" value="1"/>
</dbReference>
<evidence type="ECO:0000256" key="2">
    <source>
        <dbReference type="ARBA" id="ARBA00022679"/>
    </source>
</evidence>
<dbReference type="AlphaFoldDB" id="B7G327"/>
<evidence type="ECO:0000256" key="5">
    <source>
        <dbReference type="RuleBase" id="RU000416"/>
    </source>
</evidence>
<keyword evidence="1 4" id="KW-0489">Methyltransferase</keyword>
<evidence type="ECO:0000256" key="3">
    <source>
        <dbReference type="ARBA" id="ARBA00022691"/>
    </source>
</evidence>
<proteinExistence type="inferred from homology"/>